<dbReference type="Proteomes" id="UP000317093">
    <property type="component" value="Chromosome"/>
</dbReference>
<accession>A0A518B8E7</accession>
<sequence>MSKTGVTRLRVPRRPVVLLGRPGDSFLLAIPIKPWCQSEIQWMPLKRFGRNGCRLHGRIRHSSQIARHPCAASSTGRISLGQSTVVNQYDVTQRNRFSRKHIVRQKETLGGFSGRERRELGLTFGGGGGDSSDLAFGQVVLVGYGGTTEEGRRIHLMAPESTLDTCLVGSIEVSDRNSRHRRSQRSLDDVVVVDQEDRDRPTDE</sequence>
<proteinExistence type="predicted"/>
<evidence type="ECO:0000313" key="2">
    <source>
        <dbReference type="Proteomes" id="UP000317093"/>
    </source>
</evidence>
<dbReference type="AlphaFoldDB" id="A0A518B8E7"/>
<dbReference type="KEGG" id="knv:Pan216_41320"/>
<gene>
    <name evidence="1" type="ORF">Pan216_41320</name>
</gene>
<dbReference type="EMBL" id="CP036279">
    <property type="protein sequence ID" value="QDU63254.1"/>
    <property type="molecule type" value="Genomic_DNA"/>
</dbReference>
<organism evidence="1 2">
    <name type="scientific">Kolteria novifilia</name>
    <dbReference type="NCBI Taxonomy" id="2527975"/>
    <lineage>
        <taxon>Bacteria</taxon>
        <taxon>Pseudomonadati</taxon>
        <taxon>Planctomycetota</taxon>
        <taxon>Planctomycetia</taxon>
        <taxon>Kolteriales</taxon>
        <taxon>Kolteriaceae</taxon>
        <taxon>Kolteria</taxon>
    </lineage>
</organism>
<name>A0A518B8E7_9BACT</name>
<evidence type="ECO:0000313" key="1">
    <source>
        <dbReference type="EMBL" id="QDU63254.1"/>
    </source>
</evidence>
<keyword evidence="2" id="KW-1185">Reference proteome</keyword>
<protein>
    <submittedName>
        <fullName evidence="1">Uncharacterized protein</fullName>
    </submittedName>
</protein>
<reference evidence="1 2" key="1">
    <citation type="submission" date="2019-02" db="EMBL/GenBank/DDBJ databases">
        <title>Deep-cultivation of Planctomycetes and their phenomic and genomic characterization uncovers novel biology.</title>
        <authorList>
            <person name="Wiegand S."/>
            <person name="Jogler M."/>
            <person name="Boedeker C."/>
            <person name="Pinto D."/>
            <person name="Vollmers J."/>
            <person name="Rivas-Marin E."/>
            <person name="Kohn T."/>
            <person name="Peeters S.H."/>
            <person name="Heuer A."/>
            <person name="Rast P."/>
            <person name="Oberbeckmann S."/>
            <person name="Bunk B."/>
            <person name="Jeske O."/>
            <person name="Meyerdierks A."/>
            <person name="Storesund J.E."/>
            <person name="Kallscheuer N."/>
            <person name="Luecker S."/>
            <person name="Lage O.M."/>
            <person name="Pohl T."/>
            <person name="Merkel B.J."/>
            <person name="Hornburger P."/>
            <person name="Mueller R.-W."/>
            <person name="Bruemmer F."/>
            <person name="Labrenz M."/>
            <person name="Spormann A.M."/>
            <person name="Op den Camp H."/>
            <person name="Overmann J."/>
            <person name="Amann R."/>
            <person name="Jetten M.S.M."/>
            <person name="Mascher T."/>
            <person name="Medema M.H."/>
            <person name="Devos D.P."/>
            <person name="Kaster A.-K."/>
            <person name="Ovreas L."/>
            <person name="Rohde M."/>
            <person name="Galperin M.Y."/>
            <person name="Jogler C."/>
        </authorList>
    </citation>
    <scope>NUCLEOTIDE SEQUENCE [LARGE SCALE GENOMIC DNA]</scope>
    <source>
        <strain evidence="1 2">Pan216</strain>
    </source>
</reference>